<dbReference type="AlphaFoldDB" id="A0A916QLB8"/>
<keyword evidence="14" id="KW-1185">Reference proteome</keyword>
<evidence type="ECO:0000256" key="6">
    <source>
        <dbReference type="ARBA" id="ARBA00023125"/>
    </source>
</evidence>
<evidence type="ECO:0000259" key="12">
    <source>
        <dbReference type="PROSITE" id="PS00486"/>
    </source>
</evidence>
<dbReference type="InterPro" id="IPR000432">
    <property type="entry name" value="DNA_mismatch_repair_MutS_C"/>
</dbReference>
<evidence type="ECO:0000256" key="4">
    <source>
        <dbReference type="ARBA" id="ARBA00022763"/>
    </source>
</evidence>
<dbReference type="GO" id="GO:0030983">
    <property type="term" value="F:mismatched DNA binding"/>
    <property type="evidence" value="ECO:0007669"/>
    <property type="project" value="InterPro"/>
</dbReference>
<dbReference type="Pfam" id="PF00488">
    <property type="entry name" value="MutS_V"/>
    <property type="match status" value="1"/>
</dbReference>
<feature type="domain" description="DNA mismatch repair proteins mutS family" evidence="12">
    <location>
        <begin position="723"/>
        <end position="739"/>
    </location>
</feature>
<feature type="compositionally biased region" description="Polar residues" evidence="11">
    <location>
        <begin position="866"/>
        <end position="881"/>
    </location>
</feature>
<dbReference type="InterPro" id="IPR036187">
    <property type="entry name" value="DNA_mismatch_repair_MutS_sf"/>
</dbReference>
<dbReference type="InterPro" id="IPR027417">
    <property type="entry name" value="P-loop_NTPase"/>
</dbReference>
<dbReference type="InterPro" id="IPR007696">
    <property type="entry name" value="DNA_mismatch_repair_MutS_core"/>
</dbReference>
<keyword evidence="3 9" id="KW-0547">Nucleotide-binding</keyword>
<dbReference type="InterPro" id="IPR005748">
    <property type="entry name" value="DNA_mismatch_repair_MutS"/>
</dbReference>
<dbReference type="InterPro" id="IPR016151">
    <property type="entry name" value="DNA_mismatch_repair_MutS_N"/>
</dbReference>
<evidence type="ECO:0000313" key="13">
    <source>
        <dbReference type="EMBL" id="GFZ76760.1"/>
    </source>
</evidence>
<dbReference type="Pfam" id="PF05188">
    <property type="entry name" value="MutS_II"/>
    <property type="match status" value="1"/>
</dbReference>
<dbReference type="Gene3D" id="3.40.1170.10">
    <property type="entry name" value="DNA repair protein MutS, domain I"/>
    <property type="match status" value="1"/>
</dbReference>
<feature type="binding site" evidence="9">
    <location>
        <begin position="649"/>
        <end position="656"/>
    </location>
    <ligand>
        <name>ATP</name>
        <dbReference type="ChEBI" id="CHEBI:30616"/>
    </ligand>
</feature>
<dbReference type="SUPFAM" id="SSF48334">
    <property type="entry name" value="DNA repair protein MutS, domain III"/>
    <property type="match status" value="1"/>
</dbReference>
<evidence type="ECO:0000256" key="2">
    <source>
        <dbReference type="ARBA" id="ARBA00021982"/>
    </source>
</evidence>
<dbReference type="InterPro" id="IPR007695">
    <property type="entry name" value="DNA_mismatch_repair_MutS-lik_N"/>
</dbReference>
<comment type="caution">
    <text evidence="13">The sequence shown here is derived from an EMBL/GenBank/DDBJ whole genome shotgun (WGS) entry which is preliminary data.</text>
</comment>
<keyword evidence="5 9" id="KW-0067">ATP-binding</keyword>
<dbReference type="FunFam" id="3.40.50.300:FF:000283">
    <property type="entry name" value="DNA mismatch repair protein MutS"/>
    <property type="match status" value="1"/>
</dbReference>
<evidence type="ECO:0000256" key="5">
    <source>
        <dbReference type="ARBA" id="ARBA00022840"/>
    </source>
</evidence>
<dbReference type="SMART" id="SM00533">
    <property type="entry name" value="MUTSd"/>
    <property type="match status" value="1"/>
</dbReference>
<evidence type="ECO:0000256" key="7">
    <source>
        <dbReference type="ARBA" id="ARBA00023204"/>
    </source>
</evidence>
<dbReference type="Gene3D" id="1.10.1420.10">
    <property type="match status" value="2"/>
</dbReference>
<evidence type="ECO:0000256" key="9">
    <source>
        <dbReference type="HAMAP-Rule" id="MF_00096"/>
    </source>
</evidence>
<accession>A0A916QLB8</accession>
<dbReference type="GO" id="GO:0006298">
    <property type="term" value="P:mismatch repair"/>
    <property type="evidence" value="ECO:0007669"/>
    <property type="project" value="UniProtKB-UniRule"/>
</dbReference>
<dbReference type="InterPro" id="IPR007860">
    <property type="entry name" value="DNA_mmatch_repair_MutS_con_dom"/>
</dbReference>
<dbReference type="Gene3D" id="6.10.140.430">
    <property type="match status" value="1"/>
</dbReference>
<dbReference type="PROSITE" id="PS00486">
    <property type="entry name" value="DNA_MISMATCH_REPAIR_2"/>
    <property type="match status" value="1"/>
</dbReference>
<organism evidence="13 14">
    <name type="scientific">Pseudohongiella nitratireducens</name>
    <dbReference type="NCBI Taxonomy" id="1768907"/>
    <lineage>
        <taxon>Bacteria</taxon>
        <taxon>Pseudomonadati</taxon>
        <taxon>Pseudomonadota</taxon>
        <taxon>Gammaproteobacteria</taxon>
        <taxon>Pseudomonadales</taxon>
        <taxon>Pseudohongiellaceae</taxon>
        <taxon>Pseudohongiella</taxon>
    </lineage>
</organism>
<dbReference type="InterPro" id="IPR036678">
    <property type="entry name" value="MutS_con_dom_sf"/>
</dbReference>
<evidence type="ECO:0000256" key="1">
    <source>
        <dbReference type="ARBA" id="ARBA00006271"/>
    </source>
</evidence>
<protein>
    <recommendedName>
        <fullName evidence="2 9">DNA mismatch repair protein MutS</fullName>
    </recommendedName>
</protein>
<dbReference type="CDD" id="cd03284">
    <property type="entry name" value="ABC_MutS1"/>
    <property type="match status" value="1"/>
</dbReference>
<dbReference type="NCBIfam" id="NF003810">
    <property type="entry name" value="PRK05399.1"/>
    <property type="match status" value="1"/>
</dbReference>
<dbReference type="GO" id="GO:0005524">
    <property type="term" value="F:ATP binding"/>
    <property type="evidence" value="ECO:0007669"/>
    <property type="project" value="UniProtKB-UniRule"/>
</dbReference>
<feature type="compositionally biased region" description="Gly residues" evidence="11">
    <location>
        <begin position="146"/>
        <end position="162"/>
    </location>
</feature>
<dbReference type="HAMAP" id="MF_00096">
    <property type="entry name" value="MutS"/>
    <property type="match status" value="1"/>
</dbReference>
<feature type="compositionally biased region" description="Polar residues" evidence="11">
    <location>
        <begin position="845"/>
        <end position="855"/>
    </location>
</feature>
<dbReference type="PIRSF" id="PIRSF037677">
    <property type="entry name" value="DNA_mis_repair_Msh6"/>
    <property type="match status" value="1"/>
</dbReference>
<dbReference type="FunFam" id="1.10.1420.10:FF:000002">
    <property type="entry name" value="DNA mismatch repair protein MutS"/>
    <property type="match status" value="1"/>
</dbReference>
<dbReference type="SUPFAM" id="SSF53150">
    <property type="entry name" value="DNA repair protein MutS, domain II"/>
    <property type="match status" value="1"/>
</dbReference>
<dbReference type="EMBL" id="BMIY01000008">
    <property type="protein sequence ID" value="GFZ76760.1"/>
    <property type="molecule type" value="Genomic_DNA"/>
</dbReference>
<reference evidence="13" key="2">
    <citation type="submission" date="2020-09" db="EMBL/GenBank/DDBJ databases">
        <authorList>
            <person name="Sun Q."/>
            <person name="Zhou Y."/>
        </authorList>
    </citation>
    <scope>NUCLEOTIDE SEQUENCE</scope>
    <source>
        <strain evidence="13">CGMCC 1.15425</strain>
    </source>
</reference>
<dbReference type="Gene3D" id="3.40.50.300">
    <property type="entry name" value="P-loop containing nucleotide triphosphate hydrolases"/>
    <property type="match status" value="1"/>
</dbReference>
<dbReference type="SUPFAM" id="SSF55271">
    <property type="entry name" value="DNA repair protein MutS, domain I"/>
    <property type="match status" value="1"/>
</dbReference>
<dbReference type="OrthoDB" id="9802448at2"/>
<keyword evidence="4 9" id="KW-0227">DNA damage</keyword>
<dbReference type="GO" id="GO:0140664">
    <property type="term" value="F:ATP-dependent DNA damage sensor activity"/>
    <property type="evidence" value="ECO:0007669"/>
    <property type="project" value="InterPro"/>
</dbReference>
<dbReference type="InterPro" id="IPR045076">
    <property type="entry name" value="MutS"/>
</dbReference>
<feature type="region of interest" description="Disordered" evidence="11">
    <location>
        <begin position="845"/>
        <end position="881"/>
    </location>
</feature>
<dbReference type="PANTHER" id="PTHR11361:SF34">
    <property type="entry name" value="DNA MISMATCH REPAIR PROTEIN MSH1, MITOCHONDRIAL"/>
    <property type="match status" value="1"/>
</dbReference>
<gene>
    <name evidence="9 13" type="primary">mutS</name>
    <name evidence="13" type="ORF">GCM10011403_19670</name>
</gene>
<dbReference type="Pfam" id="PF05192">
    <property type="entry name" value="MutS_III"/>
    <property type="match status" value="1"/>
</dbReference>
<evidence type="ECO:0000313" key="14">
    <source>
        <dbReference type="Proteomes" id="UP000627715"/>
    </source>
</evidence>
<dbReference type="FunFam" id="3.40.1170.10:FF:000001">
    <property type="entry name" value="DNA mismatch repair protein MutS"/>
    <property type="match status" value="1"/>
</dbReference>
<dbReference type="InterPro" id="IPR017261">
    <property type="entry name" value="DNA_mismatch_repair_MutS/MSH"/>
</dbReference>
<evidence type="ECO:0000256" key="10">
    <source>
        <dbReference type="RuleBase" id="RU003756"/>
    </source>
</evidence>
<sequence>MSKTDNSTHTPMMQQFLRIKAEHPEHLLFYRMGDFYELFFEDASQTAEMLDITLTARGQSNGKPIPMCGVPYHSAERYLARLVELGRSVAICEQIGDPATSKGPVERKVVRIVTPGTVSDEALLRERRDCILMAVTGIQDNRRNGNGNGNSNGSGSGSGNGSGETDKYGLAWMDISGGRFLVSEATSEEALRAELERIRPAELLINDSLALSAEVERLPGLRRRPVWEFDLDTCYRQLTSHFGTRDLRSFDCEDQSMAIQAAGCLLSYAKDTQRSDLPHIQSLAVEQSAEALVLDAATRRNLEIDRNLGGDSQNTLMSVVDTCRTSMGSRMLSRWLHRPLRHRAVLEARQQTVATLLQDFHFETLQPLLKQIGDTERILSRIALRTARPRDLARLRDSLAVLPELQMALDLIIDKQQSLGDTTHLATLQQTIADFPVLSDLLHKAVLENPPVVIREGGVIADGYDEELDELRQLSSNAGQFLVDMEMRERERTGLSTLKLGYNRVHGYYIEVSKAQSGDMPADYQRRQTLKNAERFITPELKTFEDKVLSANAKALAREKALYEALLDTIAEDLIALQKSSAGLSELDVLTCFADRALNLDWARPTLTDETGISITQGRHPVVEQVLEQQFVANDTVLSRDKSMLIITGPNMGGKSTYMRQTALITLLAFCGSYVPASAASIGPVDRIFTRIGSSDDLAGGRSTFMVEMTETANILHNATANSLVLMDEIGRGTSTFDGLSLAWASAQYIASQLSSLTLFATHYFELTVLPEQFDNIANVHLDATEHQQGIVFLHSVKSGPANQSYGLQVAQLAGIPQQVIEQARHKLAELEQVAVSTVNEASPLQPALTGSTETHVTETRAGSKKNMSGAGQSPVPSQNDLFAASTHPLLSALQETDPDELTPRQAHELLYQWKKLL</sequence>
<dbReference type="Pfam" id="PF05190">
    <property type="entry name" value="MutS_IV"/>
    <property type="match status" value="1"/>
</dbReference>
<name>A0A916QLB8_9GAMM</name>
<comment type="similarity">
    <text evidence="1 9 10">Belongs to the DNA mismatch repair MutS family.</text>
</comment>
<dbReference type="InterPro" id="IPR007861">
    <property type="entry name" value="DNA_mismatch_repair_MutS_clamp"/>
</dbReference>
<comment type="function">
    <text evidence="8 9">This protein is involved in the repair of mismatches in DNA. It is possible that it carries out the mismatch recognition step. This protein has a weak ATPase activity.</text>
</comment>
<evidence type="ECO:0000256" key="3">
    <source>
        <dbReference type="ARBA" id="ARBA00022741"/>
    </source>
</evidence>
<dbReference type="RefSeq" id="WP_068811825.1">
    <property type="nucleotide sequence ID" value="NZ_BMIY01000008.1"/>
</dbReference>
<dbReference type="Gene3D" id="3.30.420.110">
    <property type="entry name" value="MutS, connector domain"/>
    <property type="match status" value="1"/>
</dbReference>
<evidence type="ECO:0000256" key="11">
    <source>
        <dbReference type="SAM" id="MobiDB-lite"/>
    </source>
</evidence>
<evidence type="ECO:0000256" key="8">
    <source>
        <dbReference type="ARBA" id="ARBA00024647"/>
    </source>
</evidence>
<dbReference type="Pfam" id="PF01624">
    <property type="entry name" value="MutS_I"/>
    <property type="match status" value="1"/>
</dbReference>
<dbReference type="Proteomes" id="UP000627715">
    <property type="component" value="Unassembled WGS sequence"/>
</dbReference>
<keyword evidence="7 9" id="KW-0234">DNA repair</keyword>
<proteinExistence type="inferred from homology"/>
<dbReference type="SMART" id="SM00534">
    <property type="entry name" value="MUTSac"/>
    <property type="match status" value="1"/>
</dbReference>
<dbReference type="SUPFAM" id="SSF52540">
    <property type="entry name" value="P-loop containing nucleoside triphosphate hydrolases"/>
    <property type="match status" value="1"/>
</dbReference>
<dbReference type="NCBIfam" id="TIGR01070">
    <property type="entry name" value="mutS1"/>
    <property type="match status" value="1"/>
</dbReference>
<reference evidence="13" key="1">
    <citation type="journal article" date="2014" name="Int. J. Syst. Evol. Microbiol.">
        <title>Complete genome sequence of Corynebacterium casei LMG S-19264T (=DSM 44701T), isolated from a smear-ripened cheese.</title>
        <authorList>
            <consortium name="US DOE Joint Genome Institute (JGI-PGF)"/>
            <person name="Walter F."/>
            <person name="Albersmeier A."/>
            <person name="Kalinowski J."/>
            <person name="Ruckert C."/>
        </authorList>
    </citation>
    <scope>NUCLEOTIDE SEQUENCE</scope>
    <source>
        <strain evidence="13">CGMCC 1.15425</strain>
    </source>
</reference>
<dbReference type="GO" id="GO:0003684">
    <property type="term" value="F:damaged DNA binding"/>
    <property type="evidence" value="ECO:0007669"/>
    <property type="project" value="UniProtKB-UniRule"/>
</dbReference>
<dbReference type="PANTHER" id="PTHR11361">
    <property type="entry name" value="DNA MISMATCH REPAIR PROTEIN MUTS FAMILY MEMBER"/>
    <property type="match status" value="1"/>
</dbReference>
<keyword evidence="6 9" id="KW-0238">DNA-binding</keyword>
<feature type="region of interest" description="Disordered" evidence="11">
    <location>
        <begin position="141"/>
        <end position="163"/>
    </location>
</feature>
<dbReference type="GO" id="GO:0005829">
    <property type="term" value="C:cytosol"/>
    <property type="evidence" value="ECO:0007669"/>
    <property type="project" value="TreeGrafter"/>
</dbReference>